<dbReference type="EMBL" id="MN739897">
    <property type="protein sequence ID" value="QHT76537.1"/>
    <property type="molecule type" value="Genomic_DNA"/>
</dbReference>
<reference evidence="1" key="1">
    <citation type="journal article" date="2020" name="Nature">
        <title>Giant virus diversity and host interactions through global metagenomics.</title>
        <authorList>
            <person name="Schulz F."/>
            <person name="Roux S."/>
            <person name="Paez-Espino D."/>
            <person name="Jungbluth S."/>
            <person name="Walsh D.A."/>
            <person name="Denef V.J."/>
            <person name="McMahon K.D."/>
            <person name="Konstantinidis K.T."/>
            <person name="Eloe-Fadrosh E.A."/>
            <person name="Kyrpides N.C."/>
            <person name="Woyke T."/>
        </authorList>
    </citation>
    <scope>NUCLEOTIDE SEQUENCE</scope>
    <source>
        <strain evidence="1">GVMAG-M-3300023179-82</strain>
    </source>
</reference>
<protein>
    <submittedName>
        <fullName evidence="1">Uncharacterized protein</fullName>
    </submittedName>
</protein>
<proteinExistence type="predicted"/>
<name>A0A6C0H815_9ZZZZ</name>
<dbReference type="AlphaFoldDB" id="A0A6C0H815"/>
<evidence type="ECO:0000313" key="1">
    <source>
        <dbReference type="EMBL" id="QHT76537.1"/>
    </source>
</evidence>
<organism evidence="1">
    <name type="scientific">viral metagenome</name>
    <dbReference type="NCBI Taxonomy" id="1070528"/>
    <lineage>
        <taxon>unclassified sequences</taxon>
        <taxon>metagenomes</taxon>
        <taxon>organismal metagenomes</taxon>
    </lineage>
</organism>
<sequence length="256" mass="30572">MNNNIEKIDTLIKNDEYFIPGNYSSHTQEVIMCVFCYEFQNIDKINETLNIKWITLNKYFDNLNIAFTIKSFLKYNRPYDKFKFNKNYSKKYSNSYYDCNTYSYLVISIFTEIMLRPSESYTFTHNKCYYNKYCVCENEGINQHKYIHVSLPKKNPHRKHYICVPCTYKSLQSVKNNLDFNTDKYILSEDKLSYTHENNTIPICNCFKYGINENNICINMLCTTYEPHIDIPYKEFDISSGPPCGKHCIQYNKLHI</sequence>
<accession>A0A6C0H815</accession>